<comment type="caution">
    <text evidence="22">The sequence shown here is derived from an EMBL/GenBank/DDBJ whole genome shotgun (WGS) entry which is preliminary data.</text>
</comment>
<keyword evidence="5" id="KW-0723">Serine/threonine-protein kinase</keyword>
<evidence type="ECO:0000256" key="3">
    <source>
        <dbReference type="ARBA" id="ARBA00010217"/>
    </source>
</evidence>
<evidence type="ECO:0000256" key="9">
    <source>
        <dbReference type="ARBA" id="ARBA00022737"/>
    </source>
</evidence>
<dbReference type="FunFam" id="1.10.510.10:FF:000240">
    <property type="entry name" value="Lectin-domain containing receptor kinase A4.3"/>
    <property type="match status" value="1"/>
</dbReference>
<evidence type="ECO:0000256" key="18">
    <source>
        <dbReference type="SAM" id="Phobius"/>
    </source>
</evidence>
<evidence type="ECO:0000256" key="8">
    <source>
        <dbReference type="ARBA" id="ARBA00022729"/>
    </source>
</evidence>
<dbReference type="Gene3D" id="1.10.510.10">
    <property type="entry name" value="Transferase(Phosphotransferase) domain 1"/>
    <property type="match status" value="1"/>
</dbReference>
<dbReference type="PANTHER" id="PTHR27002">
    <property type="entry name" value="RECEPTOR-LIKE SERINE/THREONINE-PROTEIN KINASE SD1-8"/>
    <property type="match status" value="1"/>
</dbReference>
<evidence type="ECO:0000313" key="23">
    <source>
        <dbReference type="Proteomes" id="UP001210211"/>
    </source>
</evidence>
<proteinExistence type="inferred from homology"/>
<dbReference type="GO" id="GO:0002229">
    <property type="term" value="P:defense response to oomycetes"/>
    <property type="evidence" value="ECO:0007669"/>
    <property type="project" value="UniProtKB-ARBA"/>
</dbReference>
<keyword evidence="23" id="KW-1185">Reference proteome</keyword>
<comment type="similarity">
    <text evidence="3">In the C-terminal section; belongs to the protein kinase superfamily. Ser/Thr protein kinase family.</text>
</comment>
<feature type="domain" description="Gnk2-homologous" evidence="21">
    <location>
        <begin position="25"/>
        <end position="129"/>
    </location>
</feature>
<dbReference type="Pfam" id="PF07714">
    <property type="entry name" value="PK_Tyr_Ser-Thr"/>
    <property type="match status" value="1"/>
</dbReference>
<dbReference type="AlphaFoldDB" id="A0AAD5Z4Z6"/>
<dbReference type="InterPro" id="IPR001245">
    <property type="entry name" value="Ser-Thr/Tyr_kinase_cat_dom"/>
</dbReference>
<name>A0AAD5Z4Z6_9POAL</name>
<keyword evidence="14 18" id="KW-0472">Membrane</keyword>
<comment type="subcellular location">
    <subcellularLocation>
        <location evidence="1">Cell membrane</location>
        <topology evidence="1">Single-pass type I membrane protein</topology>
    </subcellularLocation>
</comment>
<evidence type="ECO:0000259" key="21">
    <source>
        <dbReference type="PROSITE" id="PS51473"/>
    </source>
</evidence>
<dbReference type="GO" id="GO:0005524">
    <property type="term" value="F:ATP binding"/>
    <property type="evidence" value="ECO:0007669"/>
    <property type="project" value="UniProtKB-KW"/>
</dbReference>
<evidence type="ECO:0000256" key="19">
    <source>
        <dbReference type="SAM" id="SignalP"/>
    </source>
</evidence>
<evidence type="ECO:0000256" key="10">
    <source>
        <dbReference type="ARBA" id="ARBA00022741"/>
    </source>
</evidence>
<dbReference type="SMART" id="SM00220">
    <property type="entry name" value="S_TKc"/>
    <property type="match status" value="1"/>
</dbReference>
<dbReference type="InterPro" id="IPR002902">
    <property type="entry name" value="GNK2"/>
</dbReference>
<keyword evidence="16" id="KW-0325">Glycoprotein</keyword>
<keyword evidence="9" id="KW-0677">Repeat</keyword>
<dbReference type="PANTHER" id="PTHR27002:SF181">
    <property type="entry name" value="RECEPTOR-LIKE SERINE_THREONINE-PROTEIN KINASE"/>
    <property type="match status" value="1"/>
</dbReference>
<sequence>MLAALSVLCLYFLIITQFSCYAHSKLVSSNCSLTDTYAIGSYYESNLFKLLSSLSKDAEFNSAFSNDSFGNTPDEVFGLLMCFVDSTLADCINCLQYATSNTTQPCSMSATATVLYDLLSYSSKDVLSVADPYTPFCLYSGAYSLDENTNKSLIQCTRNLSPQECGKCISDAMSYFHFCSINGTALGMRIMTRNCYIRYESFLFNASSFPKSLVPPPPPPLSLPPPPALPPPPPTSPSGGSKSNTTTAIAVSIVVGLVVASFTVFGFCFWRRKHSLQEHSNDDDTMSQHDVETELEYILNPNAEYQVFNFMTLKIVTDNFSQFIRSEIAVKRLSGSSVQGVTEFKNEVDLLAKLKHKNLVQLLGCCITKKEKLLCYEYLPNGSLDKILFAKDTAKRITLGWKIRYKIIEGVTRGLHYLHEDSRSKIIHRDLKVSNILLDKDMNPKISDFGLARFFDQDQTHKETSMIAGTFGYMAPEYILHGNFSAKSDVYSFGVLLLEIITAQKNSSFVGSGCASNLIDHARIHGMGIDGVLAPPLHHLEPPHVHQGADHKLEGVLALLKLLANPLYQLLVSINHLMEEEEGRSSTHEQWREKEEPWRRENFLSSLLVAHKKGREEERGRWRLGLAL</sequence>
<keyword evidence="15" id="KW-0675">Receptor</keyword>
<protein>
    <submittedName>
        <fullName evidence="22">Uncharacterized protein</fullName>
    </submittedName>
</protein>
<keyword evidence="10" id="KW-0547">Nucleotide-binding</keyword>
<accession>A0AAD5Z4Z6</accession>
<evidence type="ECO:0000256" key="7">
    <source>
        <dbReference type="ARBA" id="ARBA00022692"/>
    </source>
</evidence>
<evidence type="ECO:0000256" key="15">
    <source>
        <dbReference type="ARBA" id="ARBA00023170"/>
    </source>
</evidence>
<feature type="compositionally biased region" description="Pro residues" evidence="17">
    <location>
        <begin position="215"/>
        <end position="236"/>
    </location>
</feature>
<dbReference type="Pfam" id="PF01657">
    <property type="entry name" value="Stress-antifung"/>
    <property type="match status" value="2"/>
</dbReference>
<evidence type="ECO:0000313" key="22">
    <source>
        <dbReference type="EMBL" id="KAJ3686969.1"/>
    </source>
</evidence>
<dbReference type="GO" id="GO:0004674">
    <property type="term" value="F:protein serine/threonine kinase activity"/>
    <property type="evidence" value="ECO:0007669"/>
    <property type="project" value="UniProtKB-KW"/>
</dbReference>
<reference evidence="22 23" key="1">
    <citation type="journal article" date="2022" name="Cell">
        <title>Repeat-based holocentromeres influence genome architecture and karyotype evolution.</title>
        <authorList>
            <person name="Hofstatter P.G."/>
            <person name="Thangavel G."/>
            <person name="Lux T."/>
            <person name="Neumann P."/>
            <person name="Vondrak T."/>
            <person name="Novak P."/>
            <person name="Zhang M."/>
            <person name="Costa L."/>
            <person name="Castellani M."/>
            <person name="Scott A."/>
            <person name="Toegelov H."/>
            <person name="Fuchs J."/>
            <person name="Mata-Sucre Y."/>
            <person name="Dias Y."/>
            <person name="Vanzela A.L.L."/>
            <person name="Huettel B."/>
            <person name="Almeida C.C.S."/>
            <person name="Simkova H."/>
            <person name="Souza G."/>
            <person name="Pedrosa-Harand A."/>
            <person name="Macas J."/>
            <person name="Mayer K.F.X."/>
            <person name="Houben A."/>
            <person name="Marques A."/>
        </authorList>
    </citation>
    <scope>NUCLEOTIDE SEQUENCE [LARGE SCALE GENOMIC DNA]</scope>
    <source>
        <strain evidence="22">RhyTen1mFocal</strain>
    </source>
</reference>
<keyword evidence="4" id="KW-1003">Cell membrane</keyword>
<feature type="transmembrane region" description="Helical" evidence="18">
    <location>
        <begin position="248"/>
        <end position="270"/>
    </location>
</feature>
<dbReference type="Gene3D" id="3.30.200.20">
    <property type="entry name" value="Phosphorylase Kinase, domain 1"/>
    <property type="match status" value="1"/>
</dbReference>
<dbReference type="EMBL" id="JAMRDG010000002">
    <property type="protein sequence ID" value="KAJ3686969.1"/>
    <property type="molecule type" value="Genomic_DNA"/>
</dbReference>
<feature type="domain" description="Protein kinase" evidence="20">
    <location>
        <begin position="293"/>
        <end position="599"/>
    </location>
</feature>
<evidence type="ECO:0000256" key="2">
    <source>
        <dbReference type="ARBA" id="ARBA00008536"/>
    </source>
</evidence>
<evidence type="ECO:0000259" key="20">
    <source>
        <dbReference type="PROSITE" id="PS50011"/>
    </source>
</evidence>
<organism evidence="22 23">
    <name type="scientific">Rhynchospora tenuis</name>
    <dbReference type="NCBI Taxonomy" id="198213"/>
    <lineage>
        <taxon>Eukaryota</taxon>
        <taxon>Viridiplantae</taxon>
        <taxon>Streptophyta</taxon>
        <taxon>Embryophyta</taxon>
        <taxon>Tracheophyta</taxon>
        <taxon>Spermatophyta</taxon>
        <taxon>Magnoliopsida</taxon>
        <taxon>Liliopsida</taxon>
        <taxon>Poales</taxon>
        <taxon>Cyperaceae</taxon>
        <taxon>Cyperoideae</taxon>
        <taxon>Rhynchosporeae</taxon>
        <taxon>Rhynchospora</taxon>
    </lineage>
</organism>
<comment type="similarity">
    <text evidence="2">In the N-terminal section; belongs to the leguminous lectin family.</text>
</comment>
<dbReference type="PROSITE" id="PS51473">
    <property type="entry name" value="GNK2"/>
    <property type="match status" value="1"/>
</dbReference>
<dbReference type="InterPro" id="IPR000719">
    <property type="entry name" value="Prot_kinase_dom"/>
</dbReference>
<dbReference type="CDD" id="cd23509">
    <property type="entry name" value="Gnk2-like"/>
    <property type="match status" value="1"/>
</dbReference>
<keyword evidence="11" id="KW-0418">Kinase</keyword>
<evidence type="ECO:0000256" key="17">
    <source>
        <dbReference type="SAM" id="MobiDB-lite"/>
    </source>
</evidence>
<keyword evidence="12" id="KW-0067">ATP-binding</keyword>
<evidence type="ECO:0000256" key="12">
    <source>
        <dbReference type="ARBA" id="ARBA00022840"/>
    </source>
</evidence>
<dbReference type="PROSITE" id="PS00108">
    <property type="entry name" value="PROTEIN_KINASE_ST"/>
    <property type="match status" value="1"/>
</dbReference>
<dbReference type="InterPro" id="IPR008271">
    <property type="entry name" value="Ser/Thr_kinase_AS"/>
</dbReference>
<dbReference type="GO" id="GO:0005886">
    <property type="term" value="C:plasma membrane"/>
    <property type="evidence" value="ECO:0007669"/>
    <property type="project" value="UniProtKB-SubCell"/>
</dbReference>
<feature type="signal peptide" evidence="19">
    <location>
        <begin position="1"/>
        <end position="24"/>
    </location>
</feature>
<keyword evidence="7 18" id="KW-0812">Transmembrane</keyword>
<keyword evidence="6" id="KW-0808">Transferase</keyword>
<dbReference type="SUPFAM" id="SSF56112">
    <property type="entry name" value="Protein kinase-like (PK-like)"/>
    <property type="match status" value="1"/>
</dbReference>
<evidence type="ECO:0000256" key="11">
    <source>
        <dbReference type="ARBA" id="ARBA00022777"/>
    </source>
</evidence>
<keyword evidence="8 19" id="KW-0732">Signal</keyword>
<dbReference type="InterPro" id="IPR011009">
    <property type="entry name" value="Kinase-like_dom_sf"/>
</dbReference>
<dbReference type="Gene3D" id="3.30.430.20">
    <property type="entry name" value="Gnk2 domain, C-X8-C-X2-C motif"/>
    <property type="match status" value="2"/>
</dbReference>
<evidence type="ECO:0000256" key="14">
    <source>
        <dbReference type="ARBA" id="ARBA00023136"/>
    </source>
</evidence>
<feature type="chain" id="PRO_5042018006" evidence="19">
    <location>
        <begin position="25"/>
        <end position="628"/>
    </location>
</feature>
<evidence type="ECO:0000256" key="4">
    <source>
        <dbReference type="ARBA" id="ARBA00022475"/>
    </source>
</evidence>
<gene>
    <name evidence="22" type="ORF">LUZ61_016133</name>
</gene>
<feature type="region of interest" description="Disordered" evidence="17">
    <location>
        <begin position="215"/>
        <end position="243"/>
    </location>
</feature>
<evidence type="ECO:0000256" key="6">
    <source>
        <dbReference type="ARBA" id="ARBA00022679"/>
    </source>
</evidence>
<dbReference type="PROSITE" id="PS50011">
    <property type="entry name" value="PROTEIN_KINASE_DOM"/>
    <property type="match status" value="1"/>
</dbReference>
<evidence type="ECO:0000256" key="1">
    <source>
        <dbReference type="ARBA" id="ARBA00004251"/>
    </source>
</evidence>
<evidence type="ECO:0000256" key="13">
    <source>
        <dbReference type="ARBA" id="ARBA00022989"/>
    </source>
</evidence>
<keyword evidence="13 18" id="KW-1133">Transmembrane helix</keyword>
<evidence type="ECO:0000256" key="5">
    <source>
        <dbReference type="ARBA" id="ARBA00022527"/>
    </source>
</evidence>
<evidence type="ECO:0000256" key="16">
    <source>
        <dbReference type="ARBA" id="ARBA00023180"/>
    </source>
</evidence>
<dbReference type="InterPro" id="IPR038408">
    <property type="entry name" value="GNK2_sf"/>
</dbReference>
<dbReference type="Proteomes" id="UP001210211">
    <property type="component" value="Unassembled WGS sequence"/>
</dbReference>